<sequence length="367" mass="43655">MKEANKHIFDLLASFVENQNIEVPIFRDHKRCIQTNEDDRKWLKELEITNQQSILPYFRTATFEFDNKNYFVAIGWQHKLEIEQEIIEEIELNGGMLTALLSDLKVSVKQNADAYQIAQDIFYPPENEDLIRYEFSQINHFFEPVFVYQINDECPFIKVKSDIIQIATVNLSAFYIIQQRQIISLKFREETLFVFERLFIESVKMMQLDTFENLLFSLVSVSWKHSFLDVYRCIERLFSISFWQEFYQNLGIKDSLLNFSANIENYTNWRPNEKEAINKLIDKSPEDAINILKEIKNDLDGNSEGNLGEFIYKIRNSIVHFRPATEPISINDKNWDKLIRACLLVIEYWYGQYENEFNNCLNQDLED</sequence>
<reference evidence="1 2" key="1">
    <citation type="submission" date="2015-09" db="EMBL/GenBank/DDBJ databases">
        <title>Aphanizomenon flos-aquae WA102.</title>
        <authorList>
            <person name="Driscoll C."/>
        </authorList>
    </citation>
    <scope>NUCLEOTIDE SEQUENCE [LARGE SCALE GENOMIC DNA]</scope>
    <source>
        <strain evidence="1">WA102</strain>
    </source>
</reference>
<evidence type="ECO:0008006" key="3">
    <source>
        <dbReference type="Google" id="ProtNLM"/>
    </source>
</evidence>
<comment type="caution">
    <text evidence="1">The sequence shown here is derived from an EMBL/GenBank/DDBJ whole genome shotgun (WGS) entry which is preliminary data.</text>
</comment>
<name>A0A1B7WNM5_APHFL</name>
<dbReference type="Proteomes" id="UP000092093">
    <property type="component" value="Unassembled WGS sequence"/>
</dbReference>
<dbReference type="EMBL" id="LJOW01000217">
    <property type="protein sequence ID" value="OBQ38727.1"/>
    <property type="molecule type" value="Genomic_DNA"/>
</dbReference>
<protein>
    <recommendedName>
        <fullName evidence="3">Apea-like HEPN domain-containing protein</fullName>
    </recommendedName>
</protein>
<proteinExistence type="predicted"/>
<evidence type="ECO:0000313" key="1">
    <source>
        <dbReference type="EMBL" id="OBQ38727.1"/>
    </source>
</evidence>
<gene>
    <name evidence="1" type="ORF">AN484_23980</name>
</gene>
<organism evidence="1 2">
    <name type="scientific">Aphanizomenon flos-aquae WA102</name>
    <dbReference type="NCBI Taxonomy" id="1710896"/>
    <lineage>
        <taxon>Bacteria</taxon>
        <taxon>Bacillati</taxon>
        <taxon>Cyanobacteriota</taxon>
        <taxon>Cyanophyceae</taxon>
        <taxon>Nostocales</taxon>
        <taxon>Aphanizomenonaceae</taxon>
        <taxon>Aphanizomenon</taxon>
    </lineage>
</organism>
<dbReference type="PATRIC" id="fig|1710896.3.peg.2912"/>
<evidence type="ECO:0000313" key="2">
    <source>
        <dbReference type="Proteomes" id="UP000092093"/>
    </source>
</evidence>
<dbReference type="AlphaFoldDB" id="A0A1B7WNM5"/>
<accession>A0A1B7WNM5</accession>